<accession>A0A8H6RV50</accession>
<dbReference type="Gene3D" id="3.80.10.10">
    <property type="entry name" value="Ribonuclease Inhibitor"/>
    <property type="match status" value="1"/>
</dbReference>
<comment type="caution">
    <text evidence="2">The sequence shown here is derived from an EMBL/GenBank/DDBJ whole genome shotgun (WGS) entry which is preliminary data.</text>
</comment>
<sequence length="401" mass="45500">MSAPQALPPELTDTIISHISHKPTLCSCALVCRSWVPASRHALFTTLSARGDDIESLLALLSTAENTVKRQFQRVELSFAENGPTQALIRLFPECAALRELRLDSTMYYYDFPVVPQLTHLELSKIQFGSFAHFLALLSRLPGLKNLKLEYIEWAAARGWAAVEVPDEESMAPLNLDSLDIMLSGDRSEEEFLDWLGDHKSAPRAKHLVAYIPPFRLALFQTYLEHTATTITRLHLYDRAHILSLQSLTSLQFLHLTYNGGQDVARYTTYFSNTLPTLLDTLLLAHRDAPLAQLTIDLLFSWTLTMQFSPQVFERLKENRYFTRESTLQVVHFNVVCPGHKIDEEGRLAPGHYHTGGDLHVCAAERLFRTRLLPFMGFPEGGNGKPRCVIWLAHSFDRARR</sequence>
<dbReference type="SUPFAM" id="SSF52047">
    <property type="entry name" value="RNI-like"/>
    <property type="match status" value="1"/>
</dbReference>
<evidence type="ECO:0000313" key="2">
    <source>
        <dbReference type="EMBL" id="KAF7288410.1"/>
    </source>
</evidence>
<organism evidence="2 3">
    <name type="scientific">Mycena chlorophos</name>
    <name type="common">Agaric fungus</name>
    <name type="synonym">Agaricus chlorophos</name>
    <dbReference type="NCBI Taxonomy" id="658473"/>
    <lineage>
        <taxon>Eukaryota</taxon>
        <taxon>Fungi</taxon>
        <taxon>Dikarya</taxon>
        <taxon>Basidiomycota</taxon>
        <taxon>Agaricomycotina</taxon>
        <taxon>Agaricomycetes</taxon>
        <taxon>Agaricomycetidae</taxon>
        <taxon>Agaricales</taxon>
        <taxon>Marasmiineae</taxon>
        <taxon>Mycenaceae</taxon>
        <taxon>Mycena</taxon>
    </lineage>
</organism>
<reference evidence="2" key="1">
    <citation type="submission" date="2020-05" db="EMBL/GenBank/DDBJ databases">
        <title>Mycena genomes resolve the evolution of fungal bioluminescence.</title>
        <authorList>
            <person name="Tsai I.J."/>
        </authorList>
    </citation>
    <scope>NUCLEOTIDE SEQUENCE</scope>
    <source>
        <strain evidence="2">110903Hualien_Pintung</strain>
    </source>
</reference>
<dbReference type="Pfam" id="PF12937">
    <property type="entry name" value="F-box-like"/>
    <property type="match status" value="1"/>
</dbReference>
<evidence type="ECO:0000259" key="1">
    <source>
        <dbReference type="Pfam" id="PF12937"/>
    </source>
</evidence>
<dbReference type="InterPro" id="IPR001810">
    <property type="entry name" value="F-box_dom"/>
</dbReference>
<keyword evidence="3" id="KW-1185">Reference proteome</keyword>
<dbReference type="InterPro" id="IPR036047">
    <property type="entry name" value="F-box-like_dom_sf"/>
</dbReference>
<gene>
    <name evidence="2" type="ORF">HMN09_01393500</name>
</gene>
<protein>
    <recommendedName>
        <fullName evidence="1">F-box domain-containing protein</fullName>
    </recommendedName>
</protein>
<dbReference type="EMBL" id="JACAZE010000035">
    <property type="protein sequence ID" value="KAF7288410.1"/>
    <property type="molecule type" value="Genomic_DNA"/>
</dbReference>
<dbReference type="InterPro" id="IPR032675">
    <property type="entry name" value="LRR_dom_sf"/>
</dbReference>
<dbReference type="CDD" id="cd09917">
    <property type="entry name" value="F-box_SF"/>
    <property type="match status" value="1"/>
</dbReference>
<name>A0A8H6RV50_MYCCL</name>
<dbReference type="SUPFAM" id="SSF81383">
    <property type="entry name" value="F-box domain"/>
    <property type="match status" value="1"/>
</dbReference>
<proteinExistence type="predicted"/>
<dbReference type="AlphaFoldDB" id="A0A8H6RV50"/>
<dbReference type="Proteomes" id="UP000613580">
    <property type="component" value="Unassembled WGS sequence"/>
</dbReference>
<evidence type="ECO:0000313" key="3">
    <source>
        <dbReference type="Proteomes" id="UP000613580"/>
    </source>
</evidence>
<feature type="domain" description="F-box" evidence="1">
    <location>
        <begin position="6"/>
        <end position="35"/>
    </location>
</feature>
<dbReference type="OrthoDB" id="2788229at2759"/>